<dbReference type="GeneID" id="93480170"/>
<evidence type="ECO:0000313" key="2">
    <source>
        <dbReference type="Proteomes" id="UP001364764"/>
    </source>
</evidence>
<dbReference type="Proteomes" id="UP001364764">
    <property type="component" value="Plasmid pY5S7-2"/>
</dbReference>
<organism evidence="1 2">
    <name type="scientific">Paenibacillus amylolyticus</name>
    <dbReference type="NCBI Taxonomy" id="1451"/>
    <lineage>
        <taxon>Bacteria</taxon>
        <taxon>Bacillati</taxon>
        <taxon>Bacillota</taxon>
        <taxon>Bacilli</taxon>
        <taxon>Bacillales</taxon>
        <taxon>Paenibacillaceae</taxon>
        <taxon>Paenibacillus</taxon>
    </lineage>
</organism>
<dbReference type="AlphaFoldDB" id="A0ABD8B2U2"/>
<proteinExistence type="predicted"/>
<gene>
    <name evidence="1" type="ORF">V6668_31855</name>
</gene>
<reference evidence="1 2" key="1">
    <citation type="submission" date="2024-02" db="EMBL/GenBank/DDBJ databases">
        <title>Complete sequences of two Paenibacillus sp. strains and one Lysinibacillus strain isolated from the environment on STAA medium highlight biotechnological potential.</title>
        <authorList>
            <person name="Attere S.A."/>
            <person name="Piche L.C."/>
            <person name="Intertaglia L."/>
            <person name="Lami R."/>
            <person name="Charette S.J."/>
            <person name="Vincent A.T."/>
        </authorList>
    </citation>
    <scope>NUCLEOTIDE SEQUENCE [LARGE SCALE GENOMIC DNA]</scope>
    <source>
        <strain evidence="1 2">Y5S-7</strain>
        <plasmid evidence="1 2">pY5S7-2</plasmid>
    </source>
</reference>
<protein>
    <submittedName>
        <fullName evidence="1">Uncharacterized protein</fullName>
    </submittedName>
</protein>
<evidence type="ECO:0000313" key="1">
    <source>
        <dbReference type="EMBL" id="WWP24152.1"/>
    </source>
</evidence>
<name>A0ABD8B2U2_PAEAM</name>
<accession>A0ABD8B2U2</accession>
<sequence length="205" mass="23771">MKKEEGRKTRSDKKIAVAPYVSSEVYEMVSQVSYISDLPIKSVGERLFQEGIHSRVLLDHIKGLFRRNYQRTGEHMYVGDLTLSPYRPNFEGEKQRLHMRMLTSYHDRLTDLAYALDCSNQAAAGLVIETAVMRKDILYPFLGQIIVRELDTQRYNQLRSLSRFLDARSKDAYITTPVLMRYIVEQSLNDQQKLNKSLDQLGFGN</sequence>
<dbReference type="RefSeq" id="WP_338709243.1">
    <property type="nucleotide sequence ID" value="NZ_CP145894.1"/>
</dbReference>
<geneLocation type="plasmid" evidence="1 2">
    <name>pY5S7-2</name>
</geneLocation>
<keyword evidence="1" id="KW-0614">Plasmid</keyword>
<dbReference type="EMBL" id="CP145894">
    <property type="protein sequence ID" value="WWP24152.1"/>
    <property type="molecule type" value="Genomic_DNA"/>
</dbReference>